<dbReference type="AlphaFoldDB" id="A0A1Y2ECK5"/>
<dbReference type="FunFam" id="1.10.10.10:FF:000300">
    <property type="entry name" value="Eukaryotic translation initiation factor 3 subunit C"/>
    <property type="match status" value="1"/>
</dbReference>
<gene>
    <name evidence="4" type="primary">NIP1</name>
    <name evidence="7" type="ORF">BCR38DRAFT_363086</name>
</gene>
<dbReference type="PROSITE" id="PS50250">
    <property type="entry name" value="PCI"/>
    <property type="match status" value="1"/>
</dbReference>
<comment type="subcellular location">
    <subcellularLocation>
        <location evidence="4">Cytoplasm</location>
    </subcellularLocation>
</comment>
<comment type="subunit">
    <text evidence="4">Component of the eukaryotic translation initiation factor 3 (eIF-3) complex.</text>
</comment>
<dbReference type="PANTHER" id="PTHR13937">
    <property type="entry name" value="EUKARYOTIC TRANSLATION INITATION FACTOR 3, SUBUNIT 8 EIF3S8 -RELATED"/>
    <property type="match status" value="1"/>
</dbReference>
<dbReference type="GO" id="GO:0071540">
    <property type="term" value="C:eukaryotic translation initiation factor 3 complex, eIF3e"/>
    <property type="evidence" value="ECO:0007669"/>
    <property type="project" value="EnsemblFungi"/>
</dbReference>
<protein>
    <recommendedName>
        <fullName evidence="4">Eukaryotic translation initiation factor 3 subunit C</fullName>
        <shortName evidence="4">eIF3c</shortName>
    </recommendedName>
    <alternativeName>
        <fullName evidence="4">Eukaryotic translation initiation factor 3 93 kDa subunit homolog</fullName>
        <shortName evidence="4">eIF3 p93</shortName>
    </alternativeName>
    <alternativeName>
        <fullName evidence="4">Translation initiation factor eIF3, p93 subunit homolog</fullName>
    </alternativeName>
</protein>
<dbReference type="InterPro" id="IPR000717">
    <property type="entry name" value="PCI_dom"/>
</dbReference>
<dbReference type="InterPro" id="IPR058999">
    <property type="entry name" value="EIF3CL_C"/>
</dbReference>
<dbReference type="GO" id="GO:0071541">
    <property type="term" value="C:eukaryotic translation initiation factor 3 complex, eIF3m"/>
    <property type="evidence" value="ECO:0007669"/>
    <property type="project" value="EnsemblFungi"/>
</dbReference>
<dbReference type="Pfam" id="PF26569">
    <property type="entry name" value="EIF3CL_C"/>
    <property type="match status" value="1"/>
</dbReference>
<keyword evidence="3 4" id="KW-0648">Protein biosynthesis</keyword>
<evidence type="ECO:0000313" key="7">
    <source>
        <dbReference type="EMBL" id="ORY68565.1"/>
    </source>
</evidence>
<dbReference type="InterPro" id="IPR008905">
    <property type="entry name" value="EIF3C_N_dom"/>
</dbReference>
<dbReference type="InterPro" id="IPR027516">
    <property type="entry name" value="EIF3C"/>
</dbReference>
<dbReference type="InParanoid" id="A0A1Y2ECK5"/>
<name>A0A1Y2ECK5_9PEZI</name>
<sequence length="862" mass="97286">MSRFFTGGDTSSESSSDEEELYSEEEEEADKSDKEEADDDSDSDEDEDDASDSDSDSDAGHKSGAARFLRGDSSESEESGDERSKTLKSAKDKRLGELEATIKSIENGQKINDWGSISNELDKLNRQASKIERVPKIYIKTLVELEEFMNETISKQKTTPKKMNATNARGLNAVKQKLKKVTKDYQKQVDAFKKDEDEFMKSSEDEAPAPKPKKVKSEVTFGDPVDEDDKRFATVGKGGKTLQFTPESIFKHLRSIMESRGKKNTDHLEQIQIMEKLYEVAVTPYQQIRVLLTLVSARFDLGTGTATTSMPLEQWKAAEKDLSTLFDVLEKNPDHIIIENAEEWEDDEKPPTLQSGDKYLKVPGSIVSYVERLDDELTRSLQNIDPHTSEYIERLTDEASLYNVVFRGLLYYENLRKDSSLEIPQDSVNRIVMRRLEHVYFKPAQVVKILEEKAWKAAPAGTESFITPRTDNIDPTNLLNILCSYLFANSEGIIRARAMLCQIYFLALHDEYYKARDMMLMSHLQETINSFDVLTQILYNRTLVQVGLCAFRKGLVYDAQNTLQEICGSGRQKELLAQGVMIQRYSQVSPEQERLEKQRQLPFHMHINLELLECVYLTCSMLLEIPLLAQTGSSPDIKKRVISKTYRRMLEYHERQIFTGPPENTRDHVMQASKALAAGEWKKSINFVHAIKIWDLMPNTEDIKSMLSKQIQEEGLRTYLFTYAPFYDTLAITTLSSMFELEDRKVAAIISKMISHEELAAALDQVTSTVIFRKGVELSRLQSLALTLSDKAAALIETNERTLEHRTQGTANAFDRRGQNQRGGQRGGGQRGRGGGRGGGSGPRQAGGTQFTGGALGSALRA</sequence>
<dbReference type="OrthoDB" id="29647at2759"/>
<dbReference type="GO" id="GO:0003723">
    <property type="term" value="F:RNA binding"/>
    <property type="evidence" value="ECO:0007669"/>
    <property type="project" value="InterPro"/>
</dbReference>
<dbReference type="Pfam" id="PF01399">
    <property type="entry name" value="PCI"/>
    <property type="match status" value="1"/>
</dbReference>
<reference evidence="7 8" key="1">
    <citation type="submission" date="2016-07" db="EMBL/GenBank/DDBJ databases">
        <title>Pervasive Adenine N6-methylation of Active Genes in Fungi.</title>
        <authorList>
            <consortium name="DOE Joint Genome Institute"/>
            <person name="Mondo S.J."/>
            <person name="Dannebaum R.O."/>
            <person name="Kuo R.C."/>
            <person name="Labutti K."/>
            <person name="Haridas S."/>
            <person name="Kuo A."/>
            <person name="Salamov A."/>
            <person name="Ahrendt S.R."/>
            <person name="Lipzen A."/>
            <person name="Sullivan W."/>
            <person name="Andreopoulos W.B."/>
            <person name="Clum A."/>
            <person name="Lindquist E."/>
            <person name="Daum C."/>
            <person name="Ramamoorthy G.K."/>
            <person name="Gryganskyi A."/>
            <person name="Culley D."/>
            <person name="Magnuson J.K."/>
            <person name="James T.Y."/>
            <person name="O'Malley M.A."/>
            <person name="Stajich J.E."/>
            <person name="Spatafora J.W."/>
            <person name="Visel A."/>
            <person name="Grigoriev I.V."/>
        </authorList>
    </citation>
    <scope>NUCLEOTIDE SEQUENCE [LARGE SCALE GENOMIC DNA]</scope>
    <source>
        <strain evidence="7 8">CBS 129021</strain>
    </source>
</reference>
<accession>A0A1Y2ECK5</accession>
<dbReference type="PANTHER" id="PTHR13937:SF0">
    <property type="entry name" value="EUKARYOTIC TRANSLATION INITIATION FACTOR 3 SUBUNIT C-RELATED"/>
    <property type="match status" value="1"/>
</dbReference>
<dbReference type="STRING" id="1141098.A0A1Y2ECK5"/>
<dbReference type="GO" id="GO:0010494">
    <property type="term" value="C:cytoplasmic stress granule"/>
    <property type="evidence" value="ECO:0007669"/>
    <property type="project" value="EnsemblFungi"/>
</dbReference>
<keyword evidence="1 4" id="KW-0963">Cytoplasm</keyword>
<dbReference type="FunCoup" id="A0A1Y2ECK5">
    <property type="interactions" value="1147"/>
</dbReference>
<dbReference type="GO" id="GO:0001732">
    <property type="term" value="P:formation of cytoplasmic translation initiation complex"/>
    <property type="evidence" value="ECO:0007669"/>
    <property type="project" value="UniProtKB-UniRule"/>
</dbReference>
<dbReference type="InterPro" id="IPR036388">
    <property type="entry name" value="WH-like_DNA-bd_sf"/>
</dbReference>
<dbReference type="EMBL" id="MCFJ01000003">
    <property type="protein sequence ID" value="ORY68565.1"/>
    <property type="molecule type" value="Genomic_DNA"/>
</dbReference>
<dbReference type="GO" id="GO:0003743">
    <property type="term" value="F:translation initiation factor activity"/>
    <property type="evidence" value="ECO:0007669"/>
    <property type="project" value="UniProtKB-UniRule"/>
</dbReference>
<evidence type="ECO:0000256" key="2">
    <source>
        <dbReference type="ARBA" id="ARBA00022540"/>
    </source>
</evidence>
<comment type="similarity">
    <text evidence="4">Belongs to the eIF-3 subunit C family.</text>
</comment>
<comment type="function">
    <text evidence="4">Component of the eukaryotic translation initiation factor 3 (eIF-3) complex, which is involved in protein synthesis of a specialized repertoire of mRNAs and, together with other initiation factors, stimulates binding of mRNA and methionyl-tRNAi to the 40S ribosome. The eIF-3 complex specifically targets and initiates translation of a subset of mRNAs involved in cell proliferation.</text>
</comment>
<evidence type="ECO:0000259" key="6">
    <source>
        <dbReference type="PROSITE" id="PS50250"/>
    </source>
</evidence>
<evidence type="ECO:0000256" key="3">
    <source>
        <dbReference type="ARBA" id="ARBA00022917"/>
    </source>
</evidence>
<feature type="compositionally biased region" description="Acidic residues" evidence="5">
    <location>
        <begin position="15"/>
        <end position="57"/>
    </location>
</feature>
<dbReference type="GO" id="GO:0016282">
    <property type="term" value="C:eukaryotic 43S preinitiation complex"/>
    <property type="evidence" value="ECO:0007669"/>
    <property type="project" value="UniProtKB-UniRule"/>
</dbReference>
<feature type="region of interest" description="Disordered" evidence="5">
    <location>
        <begin position="196"/>
        <end position="228"/>
    </location>
</feature>
<feature type="domain" description="PCI" evidence="6">
    <location>
        <begin position="603"/>
        <end position="777"/>
    </location>
</feature>
<feature type="region of interest" description="Disordered" evidence="5">
    <location>
        <begin position="1"/>
        <end position="93"/>
    </location>
</feature>
<dbReference type="HAMAP" id="MF_03002">
    <property type="entry name" value="eIF3c"/>
    <property type="match status" value="1"/>
</dbReference>
<feature type="region of interest" description="Disordered" evidence="5">
    <location>
        <begin position="801"/>
        <end position="862"/>
    </location>
</feature>
<dbReference type="GO" id="GO:0043614">
    <property type="term" value="C:multi-eIF complex"/>
    <property type="evidence" value="ECO:0007669"/>
    <property type="project" value="EnsemblFungi"/>
</dbReference>
<dbReference type="Pfam" id="PF05470">
    <property type="entry name" value="eIF-3c_N"/>
    <property type="match status" value="1"/>
</dbReference>
<evidence type="ECO:0000313" key="8">
    <source>
        <dbReference type="Proteomes" id="UP000193689"/>
    </source>
</evidence>
<dbReference type="InterPro" id="IPR036390">
    <property type="entry name" value="WH_DNA-bd_sf"/>
</dbReference>
<comment type="caution">
    <text evidence="7">The sequence shown here is derived from an EMBL/GenBank/DDBJ whole genome shotgun (WGS) entry which is preliminary data.</text>
</comment>
<dbReference type="SMART" id="SM00088">
    <property type="entry name" value="PINT"/>
    <property type="match status" value="1"/>
</dbReference>
<feature type="compositionally biased region" description="Basic and acidic residues" evidence="5">
    <location>
        <begin position="81"/>
        <end position="93"/>
    </location>
</feature>
<organism evidence="7 8">
    <name type="scientific">Pseudomassariella vexata</name>
    <dbReference type="NCBI Taxonomy" id="1141098"/>
    <lineage>
        <taxon>Eukaryota</taxon>
        <taxon>Fungi</taxon>
        <taxon>Dikarya</taxon>
        <taxon>Ascomycota</taxon>
        <taxon>Pezizomycotina</taxon>
        <taxon>Sordariomycetes</taxon>
        <taxon>Xylariomycetidae</taxon>
        <taxon>Amphisphaeriales</taxon>
        <taxon>Pseudomassariaceae</taxon>
        <taxon>Pseudomassariella</taxon>
    </lineage>
</organism>
<feature type="compositionally biased region" description="Gly residues" evidence="5">
    <location>
        <begin position="824"/>
        <end position="842"/>
    </location>
</feature>
<evidence type="ECO:0000256" key="5">
    <source>
        <dbReference type="SAM" id="MobiDB-lite"/>
    </source>
</evidence>
<proteinExistence type="inferred from homology"/>
<dbReference type="GO" id="GO:0031369">
    <property type="term" value="F:translation initiation factor binding"/>
    <property type="evidence" value="ECO:0007669"/>
    <property type="project" value="EnsemblFungi"/>
</dbReference>
<dbReference type="Gene3D" id="1.10.10.10">
    <property type="entry name" value="Winged helix-like DNA-binding domain superfamily/Winged helix DNA-binding domain"/>
    <property type="match status" value="1"/>
</dbReference>
<dbReference type="SUPFAM" id="SSF46785">
    <property type="entry name" value="Winged helix' DNA-binding domain"/>
    <property type="match status" value="1"/>
</dbReference>
<dbReference type="GO" id="GO:0033290">
    <property type="term" value="C:eukaryotic 48S preinitiation complex"/>
    <property type="evidence" value="ECO:0007669"/>
    <property type="project" value="UniProtKB-UniRule"/>
</dbReference>
<evidence type="ECO:0000256" key="4">
    <source>
        <dbReference type="HAMAP-Rule" id="MF_03002"/>
    </source>
</evidence>
<keyword evidence="8" id="KW-1185">Reference proteome</keyword>
<dbReference type="Proteomes" id="UP000193689">
    <property type="component" value="Unassembled WGS sequence"/>
</dbReference>
<evidence type="ECO:0000256" key="1">
    <source>
        <dbReference type="ARBA" id="ARBA00022490"/>
    </source>
</evidence>
<keyword evidence="2 4" id="KW-0396">Initiation factor</keyword>